<evidence type="ECO:0000313" key="3">
    <source>
        <dbReference type="Proteomes" id="UP001162480"/>
    </source>
</evidence>
<name>A0AA36FLZ3_OCTVU</name>
<protein>
    <submittedName>
        <fullName evidence="2">E3 ubiquitin-protein ligase MIB2-like isoform X3</fullName>
    </submittedName>
</protein>
<evidence type="ECO:0000259" key="1">
    <source>
        <dbReference type="Pfam" id="PF00531"/>
    </source>
</evidence>
<dbReference type="InterPro" id="IPR000488">
    <property type="entry name" value="Death_dom"/>
</dbReference>
<evidence type="ECO:0000313" key="2">
    <source>
        <dbReference type="EMBL" id="CAI9744111.1"/>
    </source>
</evidence>
<reference evidence="2" key="1">
    <citation type="submission" date="2023-08" db="EMBL/GenBank/DDBJ databases">
        <authorList>
            <person name="Alioto T."/>
            <person name="Alioto T."/>
            <person name="Gomez Garrido J."/>
        </authorList>
    </citation>
    <scope>NUCLEOTIDE SEQUENCE</scope>
</reference>
<dbReference type="Pfam" id="PF00531">
    <property type="entry name" value="Death"/>
    <property type="match status" value="1"/>
</dbReference>
<dbReference type="AlphaFoldDB" id="A0AA36FLZ3"/>
<dbReference type="Gene3D" id="1.10.533.10">
    <property type="entry name" value="Death Domain, Fas"/>
    <property type="match status" value="1"/>
</dbReference>
<dbReference type="InterPro" id="IPR011029">
    <property type="entry name" value="DEATH-like_dom_sf"/>
</dbReference>
<proteinExistence type="predicted"/>
<organism evidence="2 3">
    <name type="scientific">Octopus vulgaris</name>
    <name type="common">Common octopus</name>
    <dbReference type="NCBI Taxonomy" id="6645"/>
    <lineage>
        <taxon>Eukaryota</taxon>
        <taxon>Metazoa</taxon>
        <taxon>Spiralia</taxon>
        <taxon>Lophotrochozoa</taxon>
        <taxon>Mollusca</taxon>
        <taxon>Cephalopoda</taxon>
        <taxon>Coleoidea</taxon>
        <taxon>Octopodiformes</taxon>
        <taxon>Octopoda</taxon>
        <taxon>Incirrata</taxon>
        <taxon>Octopodidae</taxon>
        <taxon>Octopus</taxon>
    </lineage>
</organism>
<dbReference type="GO" id="GO:0007165">
    <property type="term" value="P:signal transduction"/>
    <property type="evidence" value="ECO:0007669"/>
    <property type="project" value="InterPro"/>
</dbReference>
<feature type="domain" description="Death" evidence="1">
    <location>
        <begin position="80"/>
        <end position="151"/>
    </location>
</feature>
<sequence length="168" mass="18982">MLISVCPKFEEKAVQAVVESVVCPKSEEKAVQAVVESVVCPKSEEKAVQTVAESFVCPKSEEKAVQTVAESFDSVMVEEKHLHWVSRSLAGKWQELGRELGIKQDDLDIIKLDHSHSVVEQGFQMLLKWFQSCDPEKRTLQILKEALERTECFIAIECLSSEFNRISL</sequence>
<keyword evidence="3" id="KW-1185">Reference proteome</keyword>
<dbReference type="SUPFAM" id="SSF47986">
    <property type="entry name" value="DEATH domain"/>
    <property type="match status" value="1"/>
</dbReference>
<dbReference type="Proteomes" id="UP001162480">
    <property type="component" value="Chromosome 29"/>
</dbReference>
<dbReference type="CDD" id="cd01670">
    <property type="entry name" value="Death"/>
    <property type="match status" value="1"/>
</dbReference>
<gene>
    <name evidence="2" type="ORF">OCTVUL_1B020337</name>
</gene>
<accession>A0AA36FLZ3</accession>
<dbReference type="EMBL" id="OX597842">
    <property type="protein sequence ID" value="CAI9744111.1"/>
    <property type="molecule type" value="Genomic_DNA"/>
</dbReference>